<evidence type="ECO:0000313" key="3">
    <source>
        <dbReference type="EMBL" id="MDG0863748.1"/>
    </source>
</evidence>
<proteinExistence type="predicted"/>
<accession>A0A9X4LIE3</accession>
<organism evidence="3 4">
    <name type="scientific">Pelomonas aquatica</name>
    <dbReference type="NCBI Taxonomy" id="431058"/>
    <lineage>
        <taxon>Bacteria</taxon>
        <taxon>Pseudomonadati</taxon>
        <taxon>Pseudomonadota</taxon>
        <taxon>Betaproteobacteria</taxon>
        <taxon>Burkholderiales</taxon>
        <taxon>Sphaerotilaceae</taxon>
        <taxon>Roseateles</taxon>
    </lineage>
</organism>
<feature type="transmembrane region" description="Helical" evidence="2">
    <location>
        <begin position="100"/>
        <end position="118"/>
    </location>
</feature>
<dbReference type="EMBL" id="SGUG01000021">
    <property type="protein sequence ID" value="MDG0863748.1"/>
    <property type="molecule type" value="Genomic_DNA"/>
</dbReference>
<reference evidence="3" key="1">
    <citation type="submission" date="2019-02" db="EMBL/GenBank/DDBJ databases">
        <title>Draft genome of the type strain Pelomonas aquatica CCUG 52575T.</title>
        <authorList>
            <person name="Gomila M."/>
            <person name="Lalucat J."/>
        </authorList>
    </citation>
    <scope>NUCLEOTIDE SEQUENCE</scope>
    <source>
        <strain evidence="3">CCUG 52575</strain>
    </source>
</reference>
<feature type="transmembrane region" description="Helical" evidence="2">
    <location>
        <begin position="215"/>
        <end position="236"/>
    </location>
</feature>
<dbReference type="InterPro" id="IPR027628">
    <property type="entry name" value="DotA_TraY"/>
</dbReference>
<evidence type="ECO:0000313" key="4">
    <source>
        <dbReference type="Proteomes" id="UP001152766"/>
    </source>
</evidence>
<gene>
    <name evidence="3" type="ORF">EXJ73_14900</name>
</gene>
<comment type="caution">
    <text evidence="3">The sequence shown here is derived from an EMBL/GenBank/DDBJ whole genome shotgun (WGS) entry which is preliminary data.</text>
</comment>
<evidence type="ECO:0000256" key="1">
    <source>
        <dbReference type="SAM" id="MobiDB-lite"/>
    </source>
</evidence>
<feature type="transmembrane region" description="Helical" evidence="2">
    <location>
        <begin position="130"/>
        <end position="152"/>
    </location>
</feature>
<dbReference type="AlphaFoldDB" id="A0A9X4LIE3"/>
<name>A0A9X4LIE3_9BURK</name>
<dbReference type="Proteomes" id="UP001152766">
    <property type="component" value="Unassembled WGS sequence"/>
</dbReference>
<protein>
    <submittedName>
        <fullName evidence="3">Uncharacterized protein</fullName>
    </submittedName>
</protein>
<keyword evidence="4" id="KW-1185">Reference proteome</keyword>
<feature type="compositionally biased region" description="Basic and acidic residues" evidence="1">
    <location>
        <begin position="292"/>
        <end position="313"/>
    </location>
</feature>
<evidence type="ECO:0000256" key="2">
    <source>
        <dbReference type="SAM" id="Phobius"/>
    </source>
</evidence>
<feature type="transmembrane region" description="Helical" evidence="2">
    <location>
        <begin position="173"/>
        <end position="195"/>
    </location>
</feature>
<keyword evidence="2" id="KW-0472">Membrane</keyword>
<dbReference type="NCBIfam" id="TIGR04346">
    <property type="entry name" value="DotA_TraY"/>
    <property type="match status" value="1"/>
</dbReference>
<keyword evidence="2" id="KW-0812">Transmembrane</keyword>
<feature type="region of interest" description="Disordered" evidence="1">
    <location>
        <begin position="284"/>
        <end position="313"/>
    </location>
</feature>
<sequence length="313" mass="32140">MEMTPTGNCSIGQSVVAWTVGQAGDSTGTIDPITTFKNIGDWMVTAGEGLGLAVAYVKGAEQTAWAKAADAATGLMPPVGVVGTAVATAKGALTMAVETLPTVAFGMVGVGTILAVYLPMLPALNWLGALVQYFVVVVEGLVAAGIGALAHMEADGEGMGPRTERFYIFLLNALLRPALMLFGFFTAAALSTALATLFAKTLFLPAMASAQGNSLTGMLACVGYILVFMLGLWSVVQGLFAMTHLMADQVLGYLGAGHTSDLGKSTEERTRSVFIPSVRGAAQRIGMGGLGGRDRGDRGGRGAGKEPGKASEK</sequence>
<keyword evidence="2" id="KW-1133">Transmembrane helix</keyword>